<organism evidence="8 9">
    <name type="scientific">Hondaea fermentalgiana</name>
    <dbReference type="NCBI Taxonomy" id="2315210"/>
    <lineage>
        <taxon>Eukaryota</taxon>
        <taxon>Sar</taxon>
        <taxon>Stramenopiles</taxon>
        <taxon>Bigyra</taxon>
        <taxon>Labyrinthulomycetes</taxon>
        <taxon>Thraustochytrida</taxon>
        <taxon>Thraustochytriidae</taxon>
        <taxon>Hondaea</taxon>
    </lineage>
</organism>
<keyword evidence="1 4" id="KW-0812">Transmembrane</keyword>
<dbReference type="InParanoid" id="A0A2R5G1F7"/>
<evidence type="ECO:0000259" key="6">
    <source>
        <dbReference type="PROSITE" id="PS50041"/>
    </source>
</evidence>
<dbReference type="Proteomes" id="UP000241890">
    <property type="component" value="Unassembled WGS sequence"/>
</dbReference>
<dbReference type="EMBL" id="BEYU01000009">
    <property type="protein sequence ID" value="GBG24832.1"/>
    <property type="molecule type" value="Genomic_DNA"/>
</dbReference>
<keyword evidence="4" id="KW-0472">Membrane</keyword>
<dbReference type="InterPro" id="IPR014756">
    <property type="entry name" value="Ig_E-set"/>
</dbReference>
<dbReference type="PROSITE" id="PS50268">
    <property type="entry name" value="CADHERIN_2"/>
    <property type="match status" value="9"/>
</dbReference>
<dbReference type="Gene3D" id="2.10.50.10">
    <property type="entry name" value="Tumor Necrosis Factor Receptor, subunit A, domain 2"/>
    <property type="match status" value="1"/>
</dbReference>
<dbReference type="SUPFAM" id="SSF81296">
    <property type="entry name" value="E set domains"/>
    <property type="match status" value="2"/>
</dbReference>
<dbReference type="PROSITE" id="PS50041">
    <property type="entry name" value="C_TYPE_LECTIN_2"/>
    <property type="match status" value="1"/>
</dbReference>
<dbReference type="SUPFAM" id="SSF57184">
    <property type="entry name" value="Growth factor receptor domain"/>
    <property type="match status" value="1"/>
</dbReference>
<dbReference type="CDD" id="cd00102">
    <property type="entry name" value="IPT"/>
    <property type="match status" value="1"/>
</dbReference>
<feature type="domain" description="Cadherin" evidence="7">
    <location>
        <begin position="521"/>
        <end position="650"/>
    </location>
</feature>
<dbReference type="Pfam" id="PF01833">
    <property type="entry name" value="TIG"/>
    <property type="match status" value="1"/>
</dbReference>
<dbReference type="SMART" id="SM00112">
    <property type="entry name" value="CA"/>
    <property type="match status" value="8"/>
</dbReference>
<evidence type="ECO:0000256" key="3">
    <source>
        <dbReference type="SAM" id="MobiDB-lite"/>
    </source>
</evidence>
<dbReference type="Gene3D" id="2.60.40.10">
    <property type="entry name" value="Immunoglobulins"/>
    <property type="match status" value="4"/>
</dbReference>
<keyword evidence="5" id="KW-0732">Signal</keyword>
<dbReference type="GO" id="GO:0005886">
    <property type="term" value="C:plasma membrane"/>
    <property type="evidence" value="ECO:0007669"/>
    <property type="project" value="UniProtKB-SubCell"/>
</dbReference>
<sequence length="4831" mass="519112">MGAQKLLAAVLLALLGANTHAQISPTNCDLGSLYDGRCYATSGNYAATWSDARSICEANDMVLASLYTVEENDWAYQNMGCRNNGYGSNRPRGVCWIGLYQTQGETAAWRWVEGIDATWTHWATGEPNNVDQDSDGGEDCGQIWRYIPRNSGDEVGRWNDEPCGWYYPFFCTAYAKCDAGYYLSQAYERWTDTSLLPECSQCPGGTYRENIGATALSDCLECPAGTIGSPGRASICSDACPQGYYCPAGTNADAEVNSENGMQACPPGTYGPSTGLTKVSQCKACDPGYYCENEANTVPNPAPCDEGRCGFVAQTANTCTQACPAGYRCTAGSACPGATKWDNSSVSNTAADCGGSSVYCPAGSVEATPVDAGYYSTGTPEERSTGQTQCEAGYYCLAGVRINCPGGTYRAEKGAASEAECSACQAGYICPTTRTNTSPQSVNCHDDSFNTSLTAYDPAEVYCPAGSTWPLIADDGYYTTPETEQTLYNRRAQVACDVDEFCEDGLRTPKLVWSTSTACGTASSATTEVSEMSAQGTSLGTFAAQINGDSSGFDLEYDIGTVTYIDSSLTSCEPTTQAKNLDIFQVSSSSGEMTLTRDDLQFETCLPTLDIRYTVPVIATIYETGTTNVVSSIQCDVVVEVEDANDDPLFVGYNAGDGSSVSETIYYRQIDERVQKNVPVAVCDTTGYAAGCPAIGSGAAELLTTDEDDGSVLQYAIVSGDDGAASDDVRPFKIDPCTGLVSARTSDQIRYNDQQVYTYVISITDDGNGGRFDTKTASATLIIYVIDVNDDPVLTYDASTNPMYILENQPESTAVTGTSLTDLATDEDGDELTFQIVTNDGDAFKIVDNVIMTTRVGAETINYESSKKRYFLDIEVQDNRGGFAQGTIQIVVQDSNDAPNMDDSVKSFYVYEGDSDAVVCAAPEATCDESTDPGHVTATDEDEADDITFALTGNHTDKFSIDATTGVIRTTAALDFEDQSISLLGGSGRGYTLTVEATSAGDAGTADDAVSTAAVIVYVVDDNEAPYFSEPSLTIEIPETWPVGAELPVSIEAVDPDNADTVLLGKAAPQQTLAFSNSGTNAYFAISTNADGTGTIKVSSSLLGLGGTTETLAVRVQDNGGPVRQEATNSFTVTILDVNEAPYFSSSTVSFSADENAEFTSSGVYASDNDVSQQLTYSITGGNGRSFFTIADASSGALNPGFVVEKLPSATLNYELSSKEWTLNVQVADEGPSALIGEFCEESVASSCGDAGAYCLSGRCAETCYDTSDGTQASVYQANVGPDSFYRCEYGGATKVASINGESIALYVETADVSVVISIVDQNDPPKFTNCSSLVYQVVEDQKTVDQQIAKASVLNSQTYDEDAENSGSSYSRSWGFEIINDSGADYFEIESGALWYRGGSYADVVVGAVFTPTLRVVDSVDNSFYTDCEITVEVIEQNTAPSMADVTADELSEGLVIADDSEYVILEDMLDLVTDPDDDEVFTFTTSANGFFDLDASTGRLTVGGSVVSYEDYVPHVYELIVRVRDSKGAEDVATVTIPIGDVNEAPTFSQSLTTLSVAEDTSTGTVVLDASQMSSVVSDPDVYSSDTAWHTLSFTLESCTTSPCPFEVDATEGFITLTSELDFEGDTNQYTLVIRATDGGGLYSEGNFIVQVTNVNEAPVFTASLSVTVPEGTDTSGSALFNMKTVVEDPDAGDEPENLIYEILTTDSPFIIEDGVLTGSNNFRLDYEAEQSYVVEIQASDDEGLSATAEVTVIVSNLNDVRITSVTASGTLSCDGGSQVTISGSNFGLTDNTVAPATLDVRYTNTRTGTEYTCASPTRSDSDNTQITCSAPAGIGSGFTWTVSVTVDGTAINGDTSSSYSTPSLSYATPTVTQVNNATALPTRGGQRFEVVGTCMGSAADYAAAGGFASTPDTSVQYCSDASVCITPTDCAMDSEGRIACTSLPGLGGNLRWVVKIAGTTSGSFSSGSYAPPSITGVNRTDFPSDGDAPLLISGDNFGALGSEPDDAFALLTFGSATAQYGLLDCVVTTSYEEITCSGIEPGMGAGMSLYVEVGGQLNADSAFDISFAAPVVTNFKGEAVSGGSAVGGQQIVVEGSGFGPACGTAATNDADSVKCDILSAEYSRGSVRAYGANAGTVITYSPDCVIVTDSRAVCSTTAGTGAGHVWTFNFGGHTGIQPPDGVTTSYAVPTVGAYEGVGAEDALTSGSQEVLIRGSNFGPANGAAIVAYYGPEDDPDEFGGSSGILCEIHTVNEVIRCETVEGAGDELSWTVFVDGQESKAETTSYGDPEIAEIDVQEFDVDGGDIVTISGLNFGPQGRQEYLEAVYFGPLANTEAYSPTCTIRSHTELRCETPPGIGEDMFWTVVVKGQSSTLSAITTSYTPLSLLSTAPSSYGTEGGYLMRVYVDGLPICDTQSIISVVFGSQTLSASYYYDDLVGSNPLSDVTSYCASSDERGRRSVSFYVPELATSERAPGVGVSVSSRRFDGAYETALGSFEYASPILDSVYAEPTSGTSGNLRVVLRGSNFCRNTQCCQTLVNGNVVDEVSHAHTIIELSASVDGATVQIRCGTRYSEVRYISTSNPFTYAAVTSAGTAVSQVTFPTDLEDGTETISLYGLNYGSSTPTVYVGDYEATVIAHEAVSCTDTSAPSLGSEGECYRTDITVPSGQGSSNGIVVVVASGARSTPDALFEFVAYEPPRITSTSIVGATSTVPTAGGRQLRIDGTNFGVNGTVYLYQYRAYSNGDFDFETNPVRVGVLSCSPWDHSSLLCDIPPGEGVDLEIRVVAGDQDSRIDSVDPQFRLSYEAPIVTGTSFNGGTIEAARTIGGDLITIEGSNFGRPYEQGAVCADLFQEDCTMIKPRVALGGLTCNLVSNTHTEIVCEVPAGQGVGLSIDVTVRSQTTVSGVVFDYLPPTITSFTPLTAPTSGRSNGNAIMMEINGDNFGIDELVVQFISTDQSLELLVVESGTDIDSSIYSQFEYNHTFITFEVPEYYGKNLQVVVTVAGQQGIATELFSYNKPSVGGVAIMDPDDPTVYTDVSAGATGAIEVNFLPSSYVPGTSLESNRRRFLTSEAGSRFFIEGGRKLADVELRAPDSTVCDVASMYRGYSWVARVNTVLDDGVFFRELDVYTNEYCSGAVAVTIAIRGGMWTDSNNSRSDAGCATPYTMLVERVEMTPQTMDGVGFLANASCCGDGSFWSVGETQECACSALSANRALLVTGEAYGGFIVDDLTDLYFSEPAASLEEYLNQTAFNFPRWGPTYVSVDERSLDETPSGPTSGCWEFEAYEDYSERRDEAILLYGSALNVYRKCENKALMELTGDNFSTQILNSSNSNELEVVFVDEELGVEYRAATTSSAGDHNEPCLATDNDGNGCVHTHEKIIFQIPPGSGLNLLVLIRVGNQETYAEVANANSTDPYVRFNYLTPSVSRASPGTIKGDSYEFADAVGDETVNLRGDNFGGTLANTTIYMDGRICPDSRWRSPDEDLTSGLPFLSCNPENDAVGPRTLFVCVSNQATRVPASQLDPELLLEADRIRLASTTSQLSDEDQTTVDTFHSVVSSLYNARCKSISERSGNILGQYGGLGQLCVTCPSGAVCEKGDAPFTDPNAAEGYYRLDVTIFEDDGTSITDRAQSRCPAERWDSDVVAAYPAVAIDETCSDYVACQPAEACTGANECSEGYQYAYNKCNEVRGASGYNNSCGVYKDPFTGAYRGVDSDCNPDPTSECSSDEPENCAKCVVSFDGVVSSEVPTGTCECSMPQRCALCTLNTHYRLNNRCQECPDNVWVIALGFALMVLIAIAAGYYFNKYNLNLALLAIGIDFAQVLSVFSAVNLTWPPAFEKFLSFFSFLSLNIDIVGIECLVPNFEYETKWWLSQSLPLVVLAILIILHLCYSAYKVCRHSKRVRLMSHVGRLVAIYLVVCYVLYIAVTRKSLEIFDCTELPESDGYLYTSFTSLSCDGGSLCRCGEEGGIQQRLAPLAVVFLLVYTVGFPLFVFLSILRHRAVVEEDQYLRAHGVGDTRESGPRTYDFRKSFSTLYVSFKPSRQTWVVLVIMRKAFIAMCALLLRTNVTAVLAMVLLILFASFVLTSLYRPYMSNGERSAVLKELDELATKGLDDPKFNKYTVLSRRVQEAVKVHRTMLERQTHHQQGARRFNFDESDKTTSRIARRNQRRRNAAAFFFDYNSVELALLGSAILICLGGILLESMENDSNLHEQRNSLSALLIVLIVLSMVYYVIAVLSEVFPTFFSSYTKFLQRRKPDDHQIEDLDEDLNLSTNPIFLPGFQQTQRENPSMRKELEENQAELERIAEQNRNLRSELRRQKQEDQVNNDGTDGDNLSRPKPTRKQFSFRNFRSGERPERARVVLAGHIGELQKAESALQRAAELRTEQLEAYEEGSADLQACATPMLQLAATLHALGTCIRVQVAKPGVVYREADRIRRKADKYTAENFVLYNGAEVQDNIKSLLGARVARAEDMLVRALTLRRAVLQTALETHHLATETTYSQDPEILGLKELVAQSLSSLAILQEAYGLPTAQETHEEALSIYASKLYVDAREGVEFDAVRGDWVHRRHMPKQFSSNRVLRLAKRGSSGSGNPIGQVGRWRIHDASGRKGGILVNGVRVRDVFLEEGDSVSFGGLATSVKHGETVRSSLLGSDEGGASPTPLVFRCERVWQSSRRHKRDGRKRGVPALSIVDDASADEASYSQGEDDLDDDESDFYDGGVTPNAVIPKLAPPGIFVDARGDPAFMHFYALVVCEYLRQSCKISSASPRSLLGVGVSVREGRAMYKELLRQGIPIHYWAVWVEARIKFDLMDEFMHFHRRREFNYFGV</sequence>
<feature type="chain" id="PRO_5015308027" evidence="5">
    <location>
        <begin position="22"/>
        <end position="4831"/>
    </location>
</feature>
<feature type="domain" description="Cadherin" evidence="7">
    <location>
        <begin position="1474"/>
        <end position="1550"/>
    </location>
</feature>
<dbReference type="PANTHER" id="PTHR24026">
    <property type="entry name" value="FAT ATYPICAL CADHERIN-RELATED"/>
    <property type="match status" value="1"/>
</dbReference>
<dbReference type="CDD" id="cd00060">
    <property type="entry name" value="FHA"/>
    <property type="match status" value="1"/>
</dbReference>
<dbReference type="Gene3D" id="3.10.100.10">
    <property type="entry name" value="Mannose-Binding Protein A, subunit A"/>
    <property type="match status" value="1"/>
</dbReference>
<evidence type="ECO:0000313" key="8">
    <source>
        <dbReference type="EMBL" id="GBG24832.1"/>
    </source>
</evidence>
<feature type="transmembrane region" description="Helical" evidence="4">
    <location>
        <begin position="3911"/>
        <end position="3929"/>
    </location>
</feature>
<feature type="domain" description="Cadherin" evidence="7">
    <location>
        <begin position="1663"/>
        <end position="1769"/>
    </location>
</feature>
<name>A0A2R5G1F7_9STRA</name>
<proteinExistence type="predicted"/>
<dbReference type="Pfam" id="PF00028">
    <property type="entry name" value="Cadherin"/>
    <property type="match status" value="1"/>
</dbReference>
<feature type="domain" description="Cadherin" evidence="7">
    <location>
        <begin position="797"/>
        <end position="901"/>
    </location>
</feature>
<dbReference type="GO" id="GO:0007156">
    <property type="term" value="P:homophilic cell adhesion via plasma membrane adhesion molecules"/>
    <property type="evidence" value="ECO:0007669"/>
    <property type="project" value="InterPro"/>
</dbReference>
<feature type="domain" description="Cadherin" evidence="7">
    <location>
        <begin position="662"/>
        <end position="804"/>
    </location>
</feature>
<dbReference type="SMART" id="SM01411">
    <property type="entry name" value="Ephrin_rec_like"/>
    <property type="match status" value="3"/>
</dbReference>
<accession>A0A2R5G1F7</accession>
<gene>
    <name evidence="8" type="ORF">FCC1311_010502</name>
</gene>
<dbReference type="InterPro" id="IPR015919">
    <property type="entry name" value="Cadherin-like_sf"/>
</dbReference>
<evidence type="ECO:0000256" key="5">
    <source>
        <dbReference type="SAM" id="SignalP"/>
    </source>
</evidence>
<feature type="transmembrane region" description="Helical" evidence="4">
    <location>
        <begin position="4223"/>
        <end position="4248"/>
    </location>
</feature>
<dbReference type="CDD" id="cd11304">
    <property type="entry name" value="Cadherin_repeat"/>
    <property type="match status" value="9"/>
</dbReference>
<dbReference type="InterPro" id="IPR009030">
    <property type="entry name" value="Growth_fac_rcpt_cys_sf"/>
</dbReference>
<dbReference type="InterPro" id="IPR001304">
    <property type="entry name" value="C-type_lectin-like"/>
</dbReference>
<dbReference type="InterPro" id="IPR016187">
    <property type="entry name" value="CTDL_fold"/>
</dbReference>
<dbReference type="Gene3D" id="2.60.40.60">
    <property type="entry name" value="Cadherins"/>
    <property type="match status" value="9"/>
</dbReference>
<dbReference type="GO" id="GO:0005509">
    <property type="term" value="F:calcium ion binding"/>
    <property type="evidence" value="ECO:0007669"/>
    <property type="project" value="InterPro"/>
</dbReference>
<dbReference type="SUPFAM" id="SSF56436">
    <property type="entry name" value="C-type lectin-like"/>
    <property type="match status" value="1"/>
</dbReference>
<dbReference type="PANTHER" id="PTHR24026:SF126">
    <property type="entry name" value="PROTOCADHERIN FAT 4"/>
    <property type="match status" value="1"/>
</dbReference>
<feature type="transmembrane region" description="Helical" evidence="4">
    <location>
        <begin position="4178"/>
        <end position="4203"/>
    </location>
</feature>
<dbReference type="SMART" id="SM00034">
    <property type="entry name" value="CLECT"/>
    <property type="match status" value="1"/>
</dbReference>
<evidence type="ECO:0000256" key="2">
    <source>
        <dbReference type="ARBA" id="ARBA00022989"/>
    </source>
</evidence>
<dbReference type="InterPro" id="IPR002126">
    <property type="entry name" value="Cadherin-like_dom"/>
</dbReference>
<protein>
    <submittedName>
        <fullName evidence="8">Protocadherin-like protein</fullName>
    </submittedName>
</protein>
<feature type="domain" description="Cadherin" evidence="7">
    <location>
        <begin position="929"/>
        <end position="1028"/>
    </location>
</feature>
<reference evidence="8 9" key="1">
    <citation type="submission" date="2017-12" db="EMBL/GenBank/DDBJ databases">
        <title>Sequencing, de novo assembly and annotation of complete genome of a new Thraustochytrid species, strain FCC1311.</title>
        <authorList>
            <person name="Sedici K."/>
            <person name="Godart F."/>
            <person name="Aiese Cigliano R."/>
            <person name="Sanseverino W."/>
            <person name="Barakat M."/>
            <person name="Ortet P."/>
            <person name="Marechal E."/>
            <person name="Cagnac O."/>
            <person name="Amato A."/>
        </authorList>
    </citation>
    <scope>NUCLEOTIDE SEQUENCE [LARGE SCALE GENOMIC DNA]</scope>
</reference>
<feature type="region of interest" description="Disordered" evidence="3">
    <location>
        <begin position="4319"/>
        <end position="4353"/>
    </location>
</feature>
<feature type="domain" description="Cadherin" evidence="7">
    <location>
        <begin position="1029"/>
        <end position="1144"/>
    </location>
</feature>
<feature type="signal peptide" evidence="5">
    <location>
        <begin position="1"/>
        <end position="21"/>
    </location>
</feature>
<keyword evidence="9" id="KW-1185">Reference proteome</keyword>
<feature type="transmembrane region" description="Helical" evidence="4">
    <location>
        <begin position="3813"/>
        <end position="3836"/>
    </location>
</feature>
<evidence type="ECO:0000256" key="1">
    <source>
        <dbReference type="ARBA" id="ARBA00022692"/>
    </source>
</evidence>
<keyword evidence="2 4" id="KW-1133">Transmembrane helix</keyword>
<feature type="transmembrane region" description="Helical" evidence="4">
    <location>
        <begin position="3878"/>
        <end position="3899"/>
    </location>
</feature>
<dbReference type="SUPFAM" id="SSF49313">
    <property type="entry name" value="Cadherin-like"/>
    <property type="match status" value="8"/>
</dbReference>
<dbReference type="CDD" id="cd00603">
    <property type="entry name" value="IPT_PCSR"/>
    <property type="match status" value="1"/>
</dbReference>
<evidence type="ECO:0000256" key="4">
    <source>
        <dbReference type="SAM" id="Phobius"/>
    </source>
</evidence>
<dbReference type="Pfam" id="PF00059">
    <property type="entry name" value="Lectin_C"/>
    <property type="match status" value="1"/>
</dbReference>
<feature type="transmembrane region" description="Helical" evidence="4">
    <location>
        <begin position="3785"/>
        <end position="3806"/>
    </location>
</feature>
<dbReference type="OrthoDB" id="189446at2759"/>
<dbReference type="CDD" id="cd00185">
    <property type="entry name" value="TNFRSF"/>
    <property type="match status" value="1"/>
</dbReference>
<feature type="transmembrane region" description="Helical" evidence="4">
    <location>
        <begin position="4072"/>
        <end position="4091"/>
    </location>
</feature>
<evidence type="ECO:0000313" key="9">
    <source>
        <dbReference type="Proteomes" id="UP000241890"/>
    </source>
</evidence>
<feature type="domain" description="Cadherin" evidence="7">
    <location>
        <begin position="1551"/>
        <end position="1663"/>
    </location>
</feature>
<dbReference type="CDD" id="cd00037">
    <property type="entry name" value="CLECT"/>
    <property type="match status" value="1"/>
</dbReference>
<dbReference type="InterPro" id="IPR013783">
    <property type="entry name" value="Ig-like_fold"/>
</dbReference>
<dbReference type="InterPro" id="IPR002909">
    <property type="entry name" value="IPT_dom"/>
</dbReference>
<comment type="caution">
    <text evidence="8">The sequence shown here is derived from an EMBL/GenBank/DDBJ whole genome shotgun (WGS) entry which is preliminary data.</text>
</comment>
<feature type="domain" description="Cadherin" evidence="7">
    <location>
        <begin position="1145"/>
        <end position="1328"/>
    </location>
</feature>
<feature type="transmembrane region" description="Helical" evidence="4">
    <location>
        <begin position="3979"/>
        <end position="4000"/>
    </location>
</feature>
<feature type="domain" description="C-type lectin" evidence="6">
    <location>
        <begin position="34"/>
        <end position="172"/>
    </location>
</feature>
<dbReference type="InterPro" id="IPR016186">
    <property type="entry name" value="C-type_lectin-like/link_sf"/>
</dbReference>
<evidence type="ECO:0000259" key="7">
    <source>
        <dbReference type="PROSITE" id="PS50268"/>
    </source>
</evidence>